<feature type="transmembrane region" description="Helical" evidence="1">
    <location>
        <begin position="81"/>
        <end position="108"/>
    </location>
</feature>
<sequence length="475" mass="51449">MVVVPAAAWGVAAARWTPRGPLTNAEALWAIGISAAVGLAAGWMSRSRWSMLTAPAAFVVALEVTRMGVRGPSVDAPQLSPFGIIALVGGRGVHGVLSVLPLVLGAAYGGGLRRRTRRGAVPGGPAFRHRRWPSVVRRAGTGLLTVALAAVTVAVAIPARTAPLGPRGVAELTQVDVGGYRLGVMIRGVDTAAPVLLFIPGSPGGTEIGTVRRYLGALERRFVVATLDRRGGGSSYPALDPTATVTLDSQVTDTLAVTDYLRRRFGQEKIYLLGHSGGSIVSVLAVQRHPEKYRAYIGTGQAVDLVTIDRIAYHDILAWARSTGRDALARQLLDQGPPPYRSVYRYEPIMMYAPQAYDYDHTPNARGATGFTIGVAEYTLLQRVHTMNAILDTWSALYPDMQHVDLRRDVPRLAVPVYFVQGGHEMRSLAEPFRDWYQRLDAPQKHQYVFETAGHRAMFEQPDRFAEVMDGILAG</sequence>
<dbReference type="InterPro" id="IPR000073">
    <property type="entry name" value="AB_hydrolase_1"/>
</dbReference>
<gene>
    <name evidence="3" type="ORF">DLJ46_11195</name>
</gene>
<proteinExistence type="predicted"/>
<dbReference type="Pfam" id="PF00561">
    <property type="entry name" value="Abhydrolase_1"/>
    <property type="match status" value="1"/>
</dbReference>
<evidence type="ECO:0000256" key="1">
    <source>
        <dbReference type="SAM" id="Phobius"/>
    </source>
</evidence>
<organism evidence="3 4">
    <name type="scientific">Micromonospora globispora</name>
    <dbReference type="NCBI Taxonomy" id="1450148"/>
    <lineage>
        <taxon>Bacteria</taxon>
        <taxon>Bacillati</taxon>
        <taxon>Actinomycetota</taxon>
        <taxon>Actinomycetes</taxon>
        <taxon>Micromonosporales</taxon>
        <taxon>Micromonosporaceae</taxon>
        <taxon>Micromonospora</taxon>
    </lineage>
</organism>
<dbReference type="SUPFAM" id="SSF53474">
    <property type="entry name" value="alpha/beta-Hydrolases"/>
    <property type="match status" value="1"/>
</dbReference>
<feature type="domain" description="AB hydrolase-1" evidence="2">
    <location>
        <begin position="194"/>
        <end position="461"/>
    </location>
</feature>
<reference evidence="4" key="1">
    <citation type="submission" date="2018-05" db="EMBL/GenBank/DDBJ databases">
        <title>Micromonospora globispora sp. nov. and Micromonospora rugosa sp. nov., isolated from marine sediment.</title>
        <authorList>
            <person name="Carro L."/>
            <person name="Aysel V."/>
            <person name="Cetin D."/>
            <person name="Igual J.M."/>
            <person name="Klenk H.-P."/>
            <person name="Trujillo M.E."/>
            <person name="Sahin N."/>
        </authorList>
    </citation>
    <scope>NUCLEOTIDE SEQUENCE [LARGE SCALE GENOMIC DNA]</scope>
    <source>
        <strain evidence="4">S2904</strain>
    </source>
</reference>
<protein>
    <submittedName>
        <fullName evidence="3">Alpha/beta hydrolase</fullName>
    </submittedName>
</protein>
<comment type="caution">
    <text evidence="3">The sequence shown here is derived from an EMBL/GenBank/DDBJ whole genome shotgun (WGS) entry which is preliminary data.</text>
</comment>
<keyword evidence="1" id="KW-0812">Transmembrane</keyword>
<dbReference type="InterPro" id="IPR029058">
    <property type="entry name" value="AB_hydrolase_fold"/>
</dbReference>
<name>A0A317K6Q4_9ACTN</name>
<dbReference type="Gene3D" id="3.40.50.1820">
    <property type="entry name" value="alpha/beta hydrolase"/>
    <property type="match status" value="1"/>
</dbReference>
<evidence type="ECO:0000313" key="4">
    <source>
        <dbReference type="Proteomes" id="UP000245683"/>
    </source>
</evidence>
<evidence type="ECO:0000259" key="2">
    <source>
        <dbReference type="Pfam" id="PF00561"/>
    </source>
</evidence>
<dbReference type="OrthoDB" id="9796770at2"/>
<keyword evidence="1" id="KW-1133">Transmembrane helix</keyword>
<feature type="transmembrane region" description="Helical" evidence="1">
    <location>
        <begin position="135"/>
        <end position="157"/>
    </location>
</feature>
<accession>A0A317K6Q4</accession>
<feature type="transmembrane region" description="Helical" evidence="1">
    <location>
        <begin position="27"/>
        <end position="44"/>
    </location>
</feature>
<dbReference type="Proteomes" id="UP000245683">
    <property type="component" value="Unassembled WGS sequence"/>
</dbReference>
<evidence type="ECO:0000313" key="3">
    <source>
        <dbReference type="EMBL" id="PWU48841.1"/>
    </source>
</evidence>
<dbReference type="AlphaFoldDB" id="A0A317K6Q4"/>
<keyword evidence="1" id="KW-0472">Membrane</keyword>
<keyword evidence="4" id="KW-1185">Reference proteome</keyword>
<dbReference type="GO" id="GO:0016787">
    <property type="term" value="F:hydrolase activity"/>
    <property type="evidence" value="ECO:0007669"/>
    <property type="project" value="UniProtKB-KW"/>
</dbReference>
<keyword evidence="3" id="KW-0378">Hydrolase</keyword>
<dbReference type="EMBL" id="QGSV01000151">
    <property type="protein sequence ID" value="PWU48841.1"/>
    <property type="molecule type" value="Genomic_DNA"/>
</dbReference>